<dbReference type="Gene3D" id="1.20.1250.20">
    <property type="entry name" value="MFS general substrate transporter like domains"/>
    <property type="match status" value="1"/>
</dbReference>
<feature type="transmembrane region" description="Helical" evidence="10">
    <location>
        <begin position="201"/>
        <end position="222"/>
    </location>
</feature>
<dbReference type="GO" id="GO:0005351">
    <property type="term" value="F:carbohydrate:proton symporter activity"/>
    <property type="evidence" value="ECO:0007669"/>
    <property type="project" value="TreeGrafter"/>
</dbReference>
<dbReference type="OrthoDB" id="8120565at2759"/>
<keyword evidence="12" id="KW-0762">Sugar transport</keyword>
<evidence type="ECO:0000256" key="1">
    <source>
        <dbReference type="ARBA" id="ARBA00004141"/>
    </source>
</evidence>
<dbReference type="Pfam" id="PF00083">
    <property type="entry name" value="Sugar_tr"/>
    <property type="match status" value="1"/>
</dbReference>
<feature type="transmembrane region" description="Helical" evidence="10">
    <location>
        <begin position="144"/>
        <end position="163"/>
    </location>
</feature>
<dbReference type="Proteomes" id="UP001063166">
    <property type="component" value="Unassembled WGS sequence"/>
</dbReference>
<name>A0A9P3PM93_LYOSH</name>
<sequence length="576" mass="62740">MTRRNGGYIALPGSAEAHTEGNNLQNSTAQDPLLLHRNVKLRGTFELQPDGHTYTYTYGPKGIPGLLHNYYALLCAFFASIGGLTFGYDQGVIANVLVMSDFMSRWPITPLQKGSMTAVLELGALVGALGAGTLADRYSRRHSIFTACVVFCIGSAFQCGAQSLSHLFVGRAIGGVGVGALSMLSPLYMAEISPPEVRGSLMALEQFSIVLGVVFGFWTGFLTRSIPSSASWRIPLAVQLAPGAILGLGCFFLPPSPRLLVLHGRYDDALQSLARLRLRTSEEAEDDPLLQVELLEMRVEATLVQHAIRDGNEQLRAWNLEAELRGWRRLFQRKYLDRTMVGVLIMVFQQWSGINALLYYGPTLVRSIGLHDETVPLLVSGGVGIVQFFAVIPAILYIDRSGRKPLLRIGSALMAASHLIIALLISQFESDWAAHSTAAWTAVAAIYTFTAAYGVSFGPVGWVLPSEVFPVSMRSKGVALSTASNWINNFLIGLVTPIIMEFSASATFMTFAVACALAYFWSTYFIPETANVSLEEIDALFNAAAGREDAELKQQIEQDLGLRDLIRELGAELETA</sequence>
<feature type="transmembrane region" description="Helical" evidence="10">
    <location>
        <begin position="374"/>
        <end position="398"/>
    </location>
</feature>
<keyword evidence="4 10" id="KW-0812">Transmembrane</keyword>
<accession>A0A9P3PM93</accession>
<evidence type="ECO:0000256" key="7">
    <source>
        <dbReference type="ARBA" id="ARBA00049119"/>
    </source>
</evidence>
<keyword evidence="5 10" id="KW-1133">Transmembrane helix</keyword>
<dbReference type="SUPFAM" id="SSF103473">
    <property type="entry name" value="MFS general substrate transporter"/>
    <property type="match status" value="1"/>
</dbReference>
<evidence type="ECO:0000313" key="13">
    <source>
        <dbReference type="Proteomes" id="UP001063166"/>
    </source>
</evidence>
<gene>
    <name evidence="12" type="ORF">LshimejAT787_0409430</name>
</gene>
<feature type="transmembrane region" description="Helical" evidence="10">
    <location>
        <begin position="234"/>
        <end position="253"/>
    </location>
</feature>
<evidence type="ECO:0000256" key="6">
    <source>
        <dbReference type="ARBA" id="ARBA00023136"/>
    </source>
</evidence>
<evidence type="ECO:0000256" key="10">
    <source>
        <dbReference type="SAM" id="Phobius"/>
    </source>
</evidence>
<organism evidence="12 13">
    <name type="scientific">Lyophyllum shimeji</name>
    <name type="common">Hon-shimeji</name>
    <name type="synonym">Tricholoma shimeji</name>
    <dbReference type="NCBI Taxonomy" id="47721"/>
    <lineage>
        <taxon>Eukaryota</taxon>
        <taxon>Fungi</taxon>
        <taxon>Dikarya</taxon>
        <taxon>Basidiomycota</taxon>
        <taxon>Agaricomycotina</taxon>
        <taxon>Agaricomycetes</taxon>
        <taxon>Agaricomycetidae</taxon>
        <taxon>Agaricales</taxon>
        <taxon>Tricholomatineae</taxon>
        <taxon>Lyophyllaceae</taxon>
        <taxon>Lyophyllum</taxon>
    </lineage>
</organism>
<dbReference type="NCBIfam" id="TIGR00879">
    <property type="entry name" value="SP"/>
    <property type="match status" value="1"/>
</dbReference>
<comment type="subcellular location">
    <subcellularLocation>
        <location evidence="1">Membrane</location>
        <topology evidence="1">Multi-pass membrane protein</topology>
    </subcellularLocation>
</comment>
<dbReference type="AlphaFoldDB" id="A0A9P3PM93"/>
<evidence type="ECO:0000256" key="8">
    <source>
        <dbReference type="RuleBase" id="RU003346"/>
    </source>
</evidence>
<dbReference type="PROSITE" id="PS50850">
    <property type="entry name" value="MFS"/>
    <property type="match status" value="1"/>
</dbReference>
<keyword evidence="6 10" id="KW-0472">Membrane</keyword>
<dbReference type="InterPro" id="IPR050360">
    <property type="entry name" value="MFS_Sugar_Transporters"/>
</dbReference>
<evidence type="ECO:0000259" key="11">
    <source>
        <dbReference type="PROSITE" id="PS50850"/>
    </source>
</evidence>
<dbReference type="FunFam" id="1.20.1250.20:FF:000026">
    <property type="entry name" value="MFS quinate transporter QutD"/>
    <property type="match status" value="1"/>
</dbReference>
<comment type="catalytic activity">
    <reaction evidence="7">
        <text>myo-inositol(out) + H(+)(out) = myo-inositol(in) + H(+)(in)</text>
        <dbReference type="Rhea" id="RHEA:60364"/>
        <dbReference type="ChEBI" id="CHEBI:15378"/>
        <dbReference type="ChEBI" id="CHEBI:17268"/>
    </reaction>
</comment>
<keyword evidence="3 8" id="KW-0813">Transport</keyword>
<dbReference type="InterPro" id="IPR020846">
    <property type="entry name" value="MFS_dom"/>
</dbReference>
<feature type="transmembrane region" description="Helical" evidence="10">
    <location>
        <begin position="405"/>
        <end position="426"/>
    </location>
</feature>
<feature type="region of interest" description="Disordered" evidence="9">
    <location>
        <begin position="1"/>
        <end position="27"/>
    </location>
</feature>
<feature type="transmembrane region" description="Helical" evidence="10">
    <location>
        <begin position="114"/>
        <end position="132"/>
    </location>
</feature>
<evidence type="ECO:0000256" key="3">
    <source>
        <dbReference type="ARBA" id="ARBA00022448"/>
    </source>
</evidence>
<dbReference type="InterPro" id="IPR036259">
    <property type="entry name" value="MFS_trans_sf"/>
</dbReference>
<feature type="transmembrane region" description="Helical" evidence="10">
    <location>
        <begin position="438"/>
        <end position="465"/>
    </location>
</feature>
<dbReference type="PRINTS" id="PR00171">
    <property type="entry name" value="SUGRTRNSPORT"/>
</dbReference>
<feature type="domain" description="Major facilitator superfamily (MFS) profile" evidence="11">
    <location>
        <begin position="75"/>
        <end position="530"/>
    </location>
</feature>
<dbReference type="PROSITE" id="PS00217">
    <property type="entry name" value="SUGAR_TRANSPORT_2"/>
    <property type="match status" value="1"/>
</dbReference>
<feature type="transmembrane region" description="Helical" evidence="10">
    <location>
        <begin position="169"/>
        <end position="189"/>
    </location>
</feature>
<dbReference type="InterPro" id="IPR005828">
    <property type="entry name" value="MFS_sugar_transport-like"/>
</dbReference>
<dbReference type="InterPro" id="IPR005829">
    <property type="entry name" value="Sugar_transporter_CS"/>
</dbReference>
<feature type="transmembrane region" description="Helical" evidence="10">
    <location>
        <begin position="477"/>
        <end position="500"/>
    </location>
</feature>
<comment type="caution">
    <text evidence="12">The sequence shown here is derived from an EMBL/GenBank/DDBJ whole genome shotgun (WGS) entry which is preliminary data.</text>
</comment>
<dbReference type="GO" id="GO:0016020">
    <property type="term" value="C:membrane"/>
    <property type="evidence" value="ECO:0007669"/>
    <property type="project" value="UniProtKB-SubCell"/>
</dbReference>
<evidence type="ECO:0000256" key="5">
    <source>
        <dbReference type="ARBA" id="ARBA00022989"/>
    </source>
</evidence>
<dbReference type="InterPro" id="IPR003663">
    <property type="entry name" value="Sugar/inositol_transpt"/>
</dbReference>
<feature type="transmembrane region" description="Helical" evidence="10">
    <location>
        <begin position="335"/>
        <end position="354"/>
    </location>
</feature>
<protein>
    <submittedName>
        <fullName evidence="12">Major facilitator superfamily, sugar transporter (TC 2.A.1.1) family protein</fullName>
    </submittedName>
</protein>
<evidence type="ECO:0000256" key="2">
    <source>
        <dbReference type="ARBA" id="ARBA00010992"/>
    </source>
</evidence>
<feature type="transmembrane region" description="Helical" evidence="10">
    <location>
        <begin position="70"/>
        <end position="94"/>
    </location>
</feature>
<comment type="similarity">
    <text evidence="2 8">Belongs to the major facilitator superfamily. Sugar transporter (TC 2.A.1.1) family.</text>
</comment>
<dbReference type="PANTHER" id="PTHR48022:SF14">
    <property type="entry name" value="MAJOR FACILITATOR SUPERFAMILY (MFS) PROFILE DOMAIN-CONTAINING PROTEIN-RELATED"/>
    <property type="match status" value="1"/>
</dbReference>
<keyword evidence="13" id="KW-1185">Reference proteome</keyword>
<reference evidence="12" key="1">
    <citation type="submission" date="2022-07" db="EMBL/GenBank/DDBJ databases">
        <title>The genome of Lyophyllum shimeji provides insight into the initial evolution of ectomycorrhizal fungal genome.</title>
        <authorList>
            <person name="Kobayashi Y."/>
            <person name="Shibata T."/>
            <person name="Hirakawa H."/>
            <person name="Shigenobu S."/>
            <person name="Nishiyama T."/>
            <person name="Yamada A."/>
            <person name="Hasebe M."/>
            <person name="Kawaguchi M."/>
        </authorList>
    </citation>
    <scope>NUCLEOTIDE SEQUENCE</scope>
    <source>
        <strain evidence="12">AT787</strain>
    </source>
</reference>
<dbReference type="EMBL" id="BRPK01000004">
    <property type="protein sequence ID" value="GLB37892.1"/>
    <property type="molecule type" value="Genomic_DNA"/>
</dbReference>
<proteinExistence type="inferred from homology"/>
<feature type="transmembrane region" description="Helical" evidence="10">
    <location>
        <begin position="506"/>
        <end position="526"/>
    </location>
</feature>
<evidence type="ECO:0000256" key="9">
    <source>
        <dbReference type="SAM" id="MobiDB-lite"/>
    </source>
</evidence>
<dbReference type="PANTHER" id="PTHR48022">
    <property type="entry name" value="PLASTIDIC GLUCOSE TRANSPORTER 4"/>
    <property type="match status" value="1"/>
</dbReference>
<evidence type="ECO:0000256" key="4">
    <source>
        <dbReference type="ARBA" id="ARBA00022692"/>
    </source>
</evidence>
<evidence type="ECO:0000313" key="12">
    <source>
        <dbReference type="EMBL" id="GLB37892.1"/>
    </source>
</evidence>